<feature type="chain" id="PRO_5008091390" description="Peptidase MA-like domain-containing protein" evidence="2">
    <location>
        <begin position="23"/>
        <end position="417"/>
    </location>
</feature>
<evidence type="ECO:0008006" key="5">
    <source>
        <dbReference type="Google" id="ProtNLM"/>
    </source>
</evidence>
<keyword evidence="4" id="KW-1185">Reference proteome</keyword>
<feature type="signal peptide" evidence="2">
    <location>
        <begin position="1"/>
        <end position="22"/>
    </location>
</feature>
<comment type="caution">
    <text evidence="3">The sequence shown here is derived from an EMBL/GenBank/DDBJ whole genome shotgun (WGS) entry which is preliminary data.</text>
</comment>
<evidence type="ECO:0000313" key="4">
    <source>
        <dbReference type="Proteomes" id="UP000078287"/>
    </source>
</evidence>
<evidence type="ECO:0000313" key="3">
    <source>
        <dbReference type="EMBL" id="OAN37092.1"/>
    </source>
</evidence>
<organism evidence="3 4">
    <name type="scientific">Chloroflexus islandicus</name>
    <dbReference type="NCBI Taxonomy" id="1707952"/>
    <lineage>
        <taxon>Bacteria</taxon>
        <taxon>Bacillati</taxon>
        <taxon>Chloroflexota</taxon>
        <taxon>Chloroflexia</taxon>
        <taxon>Chloroflexales</taxon>
        <taxon>Chloroflexineae</taxon>
        <taxon>Chloroflexaceae</taxon>
        <taxon>Chloroflexus</taxon>
    </lineage>
</organism>
<dbReference type="Proteomes" id="UP000078287">
    <property type="component" value="Unassembled WGS sequence"/>
</dbReference>
<feature type="region of interest" description="Disordered" evidence="1">
    <location>
        <begin position="21"/>
        <end position="57"/>
    </location>
</feature>
<reference evidence="3 4" key="1">
    <citation type="submission" date="2016-04" db="EMBL/GenBank/DDBJ databases">
        <title>Chloroflexus islandicus sp. nov., a thermophilic filamentous anoxygenic phototrophic bacterium from geyser Strokkur (Iceland).</title>
        <authorList>
            <person name="Gaisin V.A."/>
            <person name="Kalashnikov A.M."/>
            <person name="Sukhacheva M.V."/>
            <person name="Grouzdev D.S."/>
            <person name="Ivanov T.M."/>
            <person name="Kuznetsov B."/>
            <person name="Gorlenko V.M."/>
        </authorList>
    </citation>
    <scope>NUCLEOTIDE SEQUENCE [LARGE SCALE GENOMIC DNA]</scope>
    <source>
        <strain evidence="4">isl-2</strain>
    </source>
</reference>
<dbReference type="EMBL" id="LWQS01000114">
    <property type="protein sequence ID" value="OAN37092.1"/>
    <property type="molecule type" value="Genomic_DNA"/>
</dbReference>
<dbReference type="PROSITE" id="PS51257">
    <property type="entry name" value="PROKAR_LIPOPROTEIN"/>
    <property type="match status" value="1"/>
</dbReference>
<protein>
    <recommendedName>
        <fullName evidence="5">Peptidase MA-like domain-containing protein</fullName>
    </recommendedName>
</protein>
<proteinExistence type="predicted"/>
<name>A0A178LSW5_9CHLR</name>
<evidence type="ECO:0000256" key="2">
    <source>
        <dbReference type="SAM" id="SignalP"/>
    </source>
</evidence>
<dbReference type="RefSeq" id="WP_066791414.1">
    <property type="nucleotide sequence ID" value="NZ_LWQS01000114.1"/>
</dbReference>
<dbReference type="AlphaFoldDB" id="A0A178LSW5"/>
<evidence type="ECO:0000256" key="1">
    <source>
        <dbReference type="SAM" id="MobiDB-lite"/>
    </source>
</evidence>
<keyword evidence="2" id="KW-0732">Signal</keyword>
<gene>
    <name evidence="3" type="ORF">A6A03_05465</name>
</gene>
<sequence>MRRISWLILVAFVLAACTTPTSQSPTATVAPPPTAAPATNTPAPAPSEPTPVTGGLTPEAVAAGIQQALDSYVEAYNTNNVELLRSVVDQTNAPFRRLVEERFNTFQQSSFSGSRFGRMRVLEVKQREHGFWQAAIDDGGYRRDILFRQMEDGRWVMSEPTEEQLGAKIKIDNEYFTLNTYEWSAEVNEVIEDMVLRARQQVIDTLGRTPENKFNVYLRPIFGITPPVNPNSLAWYSAGSRPRNDRVDIFAPFSYAFGFYDPQAGWEEDLYGTIVHELTHWAYTRAFAQEYRITDWMSEGLAEYVSNNPRRNAVSAAVRMGRIIPLVDPNGGVRPQDMDHMTTLEVDRSLAYGFAYSLVAYIVETQGGLDGFWRFAAAVRDTPGTGIEFYDKALQKAFGMTYAEFDAGWRQWLQENY</sequence>
<dbReference type="OrthoDB" id="140438at2"/>
<accession>A0A178LSW5</accession>